<feature type="domain" description="TANGO6 HEAT repeat" evidence="4">
    <location>
        <begin position="346"/>
        <end position="617"/>
    </location>
</feature>
<evidence type="ECO:0000259" key="3">
    <source>
        <dbReference type="Pfam" id="PF10363"/>
    </source>
</evidence>
<dbReference type="InterPro" id="IPR011989">
    <property type="entry name" value="ARM-like"/>
</dbReference>
<dbReference type="InterPro" id="IPR057347">
    <property type="entry name" value="TANGO6_N"/>
</dbReference>
<evidence type="ECO:0000313" key="7">
    <source>
        <dbReference type="RefSeq" id="XP_013777446.1"/>
    </source>
</evidence>
<evidence type="ECO:0000259" key="2">
    <source>
        <dbReference type="Pfam" id="PF10304"/>
    </source>
</evidence>
<dbReference type="SUPFAM" id="SSF48371">
    <property type="entry name" value="ARM repeat"/>
    <property type="match status" value="1"/>
</dbReference>
<dbReference type="InterPro" id="IPR057407">
    <property type="entry name" value="HEAT_TANGO6"/>
</dbReference>
<feature type="domain" description="RNA polymerase II assembly factor Rtp1 C-terminal" evidence="3">
    <location>
        <begin position="889"/>
        <end position="1001"/>
    </location>
</feature>
<feature type="domain" description="RNA polymerase II assembly factor Rtp1 C-terminal" evidence="2">
    <location>
        <begin position="1093"/>
        <end position="1126"/>
    </location>
</feature>
<dbReference type="Pfam" id="PF23565">
    <property type="entry name" value="ARM_TANGO6"/>
    <property type="match status" value="1"/>
</dbReference>
<proteinExistence type="inferred from homology"/>
<gene>
    <name evidence="7" type="primary">LOC106462106</name>
</gene>
<dbReference type="PANTHER" id="PTHR20959:SF1">
    <property type="entry name" value="TRANSPORT AND GOLGI ORGANIZATION PROTEIN 6 HOMOLOG"/>
    <property type="match status" value="1"/>
</dbReference>
<name>A0ABM1B9B4_LIMPO</name>
<evidence type="ECO:0000313" key="6">
    <source>
        <dbReference type="Proteomes" id="UP000694941"/>
    </source>
</evidence>
<dbReference type="Pfam" id="PF10304">
    <property type="entry name" value="RTP1_C2"/>
    <property type="match status" value="1"/>
</dbReference>
<dbReference type="InterPro" id="IPR016024">
    <property type="entry name" value="ARM-type_fold"/>
</dbReference>
<reference evidence="7" key="1">
    <citation type="submission" date="2025-08" db="UniProtKB">
        <authorList>
            <consortium name="RefSeq"/>
        </authorList>
    </citation>
    <scope>IDENTIFICATION</scope>
    <source>
        <tissue evidence="7">Muscle</tissue>
    </source>
</reference>
<feature type="domain" description="TANGO6 N-terminal" evidence="5">
    <location>
        <begin position="5"/>
        <end position="242"/>
    </location>
</feature>
<dbReference type="Pfam" id="PF25267">
    <property type="entry name" value="TANGO6_N"/>
    <property type="match status" value="2"/>
</dbReference>
<keyword evidence="6" id="KW-1185">Reference proteome</keyword>
<dbReference type="PANTHER" id="PTHR20959">
    <property type="entry name" value="TRANSPORT AND GOLGI ORGANIZATION PROTEIN 6 FAMILY MEMBER"/>
    <property type="match status" value="1"/>
</dbReference>
<accession>A0ABM1B9B4</accession>
<dbReference type="InterPro" id="IPR019414">
    <property type="entry name" value="Rtp1_C2"/>
</dbReference>
<dbReference type="Pfam" id="PF10363">
    <property type="entry name" value="RTP1_C1"/>
    <property type="match status" value="1"/>
</dbReference>
<protein>
    <submittedName>
        <fullName evidence="7">Transport and Golgi organization protein 6 homolog isoform X1</fullName>
    </submittedName>
</protein>
<evidence type="ECO:0000259" key="5">
    <source>
        <dbReference type="Pfam" id="PF25267"/>
    </source>
</evidence>
<dbReference type="GeneID" id="106462106"/>
<dbReference type="InterPro" id="IPR039600">
    <property type="entry name" value="TANGO6/Rtp1"/>
</dbReference>
<organism evidence="6 7">
    <name type="scientific">Limulus polyphemus</name>
    <name type="common">Atlantic horseshoe crab</name>
    <dbReference type="NCBI Taxonomy" id="6850"/>
    <lineage>
        <taxon>Eukaryota</taxon>
        <taxon>Metazoa</taxon>
        <taxon>Ecdysozoa</taxon>
        <taxon>Arthropoda</taxon>
        <taxon>Chelicerata</taxon>
        <taxon>Merostomata</taxon>
        <taxon>Xiphosura</taxon>
        <taxon>Limulidae</taxon>
        <taxon>Limulus</taxon>
    </lineage>
</organism>
<comment type="similarity">
    <text evidence="1">Belongs to the Tango6 family.</text>
</comment>
<dbReference type="RefSeq" id="XP_013777446.1">
    <property type="nucleotide sequence ID" value="XM_013921992.2"/>
</dbReference>
<evidence type="ECO:0000259" key="4">
    <source>
        <dbReference type="Pfam" id="PF23565"/>
    </source>
</evidence>
<evidence type="ECO:0000256" key="1">
    <source>
        <dbReference type="ARBA" id="ARBA00005724"/>
    </source>
</evidence>
<dbReference type="Gene3D" id="1.25.10.10">
    <property type="entry name" value="Leucine-rich Repeat Variant"/>
    <property type="match status" value="1"/>
</dbReference>
<dbReference type="Proteomes" id="UP000694941">
    <property type="component" value="Unplaced"/>
</dbReference>
<dbReference type="InterPro" id="IPR019451">
    <property type="entry name" value="Rtp1_C1"/>
</dbReference>
<sequence length="1146" mass="130703">MTLIKDICLSLEVLLDHTQIGCVRSKDGSSGVEESQFTEVLNNKIQQLHEHIKKSNTFTDIIQQFPFNIFQDIQTVPIKWRFLTCCLIFIKLLQRALNTASQKDSKTSSNFKSSENQKNISCGPHDTLSVSQHKTVARCVQFICGLGIIPSLLRGVGIPLERRTGFSQLLIESTEVWPPWKKHRRLVACVIILIDCLSNSTLGSMILSQHAGDLLAALIQLCYAPIKKLSDTFGAADLENHESKPDGSSYDIKFSNILQVLEKVSGPAPQSDEHLILEMWEDRHLLKPKLYIVMNRMYQPLLVRELILLQGAPSRSSLEKKSMRRPLHKAPKWLQSTCGLILTNLLMKSQGLLTVITGVLESCSDPGFILTENINNYDWMMCEAIVNLVAHSPIQATSVEEYYQNIGHQVLHLLKASDKDKSMLMLYVASSTLSQMTLMRRDLSFNCILSHIFKPFLKVLHYPDKEQLKLNDSVIIPESEVEDCVEQLHKLYVCGPVVGEVLKKELMHVFLPLFQLMCSSQNGISHIRSKIEDLVLNVFKWNESSVTVRLLHTCVFESEALFMDKKIRFVNAPGGGMMVVYDEEEYVSNQKIDLDNWLTSDQNKVQCILRILEKLNDKTLEVQFFLSLLQKLTELVEHKPQKKANVEKKDNIFKVLLETEEQNIVDTQRFRNSLILLQLLQGLIETVGDHLMENRSQVIEFVKAILEHSAQFHPMERKEDQELETESVAMALGALAMLVDQPEQLKKEDWDTLKKCQHSLQKIAEHHPTEHVQKLTEELNITIGTHGAAGLPTYEKKNQYSQKIIVGRKNQKDLFHNDSENKRQQCVFTDNSKQNGDLKENTIINGDNGKEQYVSDAKYTAFNNDSCLHDEVLCDVRETKSPNNSLTPFKRAWQELHDPLLPVIGHALITLKNLILSKDSETLESKEKLLGQFQEHLRNGDTFIYLSAVQGLAALVIHDTDNILPLLTREFLSSINTCTHPVHTTVVLGEVLTNVCRNLGTVAPKYRDLLLPMFLVGVRNPDYQLRTSCLSNLGEICKLLKFSLGPYTQEIFLCLRSVIQTDKSIEARRAAVLVISLLLQGLRKELFEILESELRDLYRHLRHIYNTDQDEVMKLHAQVALEEINEITRKYFSPQQSLTKELRIIQ</sequence>
<feature type="domain" description="TANGO6 N-terminal" evidence="5">
    <location>
        <begin position="281"/>
        <end position="343"/>
    </location>
</feature>